<feature type="compositionally biased region" description="Pro residues" evidence="2">
    <location>
        <begin position="403"/>
        <end position="414"/>
    </location>
</feature>
<keyword evidence="5" id="KW-1185">Reference proteome</keyword>
<dbReference type="PANTHER" id="PTHR18964">
    <property type="entry name" value="ROK (REPRESSOR, ORF, KINASE) FAMILY"/>
    <property type="match status" value="1"/>
</dbReference>
<dbReference type="SMART" id="SM00419">
    <property type="entry name" value="HTH_CRP"/>
    <property type="match status" value="1"/>
</dbReference>
<dbReference type="SUPFAM" id="SSF46785">
    <property type="entry name" value="Winged helix' DNA-binding domain"/>
    <property type="match status" value="1"/>
</dbReference>
<dbReference type="InterPro" id="IPR012318">
    <property type="entry name" value="HTH_CRP"/>
</dbReference>
<comment type="caution">
    <text evidence="4">The sequence shown here is derived from an EMBL/GenBank/DDBJ whole genome shotgun (WGS) entry which is preliminary data.</text>
</comment>
<dbReference type="Gene3D" id="1.10.10.10">
    <property type="entry name" value="Winged helix-like DNA-binding domain superfamily/Winged helix DNA-binding domain"/>
    <property type="match status" value="1"/>
</dbReference>
<dbReference type="Pfam" id="PF00480">
    <property type="entry name" value="ROK"/>
    <property type="match status" value="1"/>
</dbReference>
<evidence type="ECO:0000256" key="1">
    <source>
        <dbReference type="ARBA" id="ARBA00006479"/>
    </source>
</evidence>
<dbReference type="InterPro" id="IPR036388">
    <property type="entry name" value="WH-like_DNA-bd_sf"/>
</dbReference>
<dbReference type="RefSeq" id="WP_344276728.1">
    <property type="nucleotide sequence ID" value="NZ_BAAAMR010000076.1"/>
</dbReference>
<protein>
    <submittedName>
        <fullName evidence="4">ROK family transcriptional regulator</fullName>
    </submittedName>
</protein>
<accession>A0ABP5M4Y7</accession>
<dbReference type="Pfam" id="PF12802">
    <property type="entry name" value="MarR_2"/>
    <property type="match status" value="1"/>
</dbReference>
<dbReference type="EMBL" id="BAAAMR010000076">
    <property type="protein sequence ID" value="GAA2157584.1"/>
    <property type="molecule type" value="Genomic_DNA"/>
</dbReference>
<dbReference type="PANTHER" id="PTHR18964:SF149">
    <property type="entry name" value="BIFUNCTIONAL UDP-N-ACETYLGLUCOSAMINE 2-EPIMERASE_N-ACETYLMANNOSAMINE KINASE"/>
    <property type="match status" value="1"/>
</dbReference>
<evidence type="ECO:0000313" key="4">
    <source>
        <dbReference type="EMBL" id="GAA2157584.1"/>
    </source>
</evidence>
<dbReference type="InterPro" id="IPR036390">
    <property type="entry name" value="WH_DNA-bd_sf"/>
</dbReference>
<feature type="domain" description="HTH crp-type" evidence="3">
    <location>
        <begin position="22"/>
        <end position="77"/>
    </location>
</feature>
<feature type="region of interest" description="Disordered" evidence="2">
    <location>
        <begin position="398"/>
        <end position="437"/>
    </location>
</feature>
<proteinExistence type="inferred from homology"/>
<dbReference type="InterPro" id="IPR049874">
    <property type="entry name" value="ROK_cs"/>
</dbReference>
<evidence type="ECO:0000313" key="5">
    <source>
        <dbReference type="Proteomes" id="UP001501020"/>
    </source>
</evidence>
<dbReference type="InterPro" id="IPR000600">
    <property type="entry name" value="ROK"/>
</dbReference>
<comment type="similarity">
    <text evidence="1">Belongs to the ROK (NagC/XylR) family.</text>
</comment>
<dbReference type="InterPro" id="IPR000835">
    <property type="entry name" value="HTH_MarR-typ"/>
</dbReference>
<dbReference type="Gene3D" id="3.30.420.40">
    <property type="match status" value="2"/>
</dbReference>
<sequence>MPDRRRRTVRDLRRANRSVLLRRLYFDGPLSRQDLARETGLSPASVSNVVGELIEAGLVVEAGSVESDGGRPRVLLKTAAGFGHLIGVDVGETRVMVELFDLELTQLAKADLPLGDGGHDERAVVRHILDGLPAVIDGASVDPATIIGVGVGVPGVIEHRVTGGGTEAVVHCQTIGWDGVPLERMLRAGTGLPLFVDNGATALGQAEMWFGAGRGHRNAVVALIGSGVGSAVMIDGSPYRGAAGSAGEWGHTTSQVGGVPCRCGSRGCLEAYVGAAALLERYRAAGGPAGADEEAGLAGLLDDPSPAAADLRADVAEHLGAGVADLVNLFSPEKIIIGGWAGLLVGGRMLGDIVAATARYALRQPFAQTSIELCHLGPEAVAVGAATLPLAHLLDSGGEPATAPAPAPAAPPAQPLAGRVARSEYINGTRGRPSGSR</sequence>
<dbReference type="InterPro" id="IPR043129">
    <property type="entry name" value="ATPase_NBD"/>
</dbReference>
<evidence type="ECO:0000259" key="3">
    <source>
        <dbReference type="SMART" id="SM00419"/>
    </source>
</evidence>
<dbReference type="Proteomes" id="UP001501020">
    <property type="component" value="Unassembled WGS sequence"/>
</dbReference>
<name>A0ABP5M4Y7_9ACTN</name>
<dbReference type="PROSITE" id="PS01125">
    <property type="entry name" value="ROK"/>
    <property type="match status" value="1"/>
</dbReference>
<organism evidence="4 5">
    <name type="scientific">Actinomadura napierensis</name>
    <dbReference type="NCBI Taxonomy" id="267854"/>
    <lineage>
        <taxon>Bacteria</taxon>
        <taxon>Bacillati</taxon>
        <taxon>Actinomycetota</taxon>
        <taxon>Actinomycetes</taxon>
        <taxon>Streptosporangiales</taxon>
        <taxon>Thermomonosporaceae</taxon>
        <taxon>Actinomadura</taxon>
    </lineage>
</organism>
<gene>
    <name evidence="4" type="ORF">GCM10009727_67580</name>
</gene>
<reference evidence="5" key="1">
    <citation type="journal article" date="2019" name="Int. J. Syst. Evol. Microbiol.">
        <title>The Global Catalogue of Microorganisms (GCM) 10K type strain sequencing project: providing services to taxonomists for standard genome sequencing and annotation.</title>
        <authorList>
            <consortium name="The Broad Institute Genomics Platform"/>
            <consortium name="The Broad Institute Genome Sequencing Center for Infectious Disease"/>
            <person name="Wu L."/>
            <person name="Ma J."/>
        </authorList>
    </citation>
    <scope>NUCLEOTIDE SEQUENCE [LARGE SCALE GENOMIC DNA]</scope>
    <source>
        <strain evidence="5">JCM 13850</strain>
    </source>
</reference>
<dbReference type="SUPFAM" id="SSF53067">
    <property type="entry name" value="Actin-like ATPase domain"/>
    <property type="match status" value="1"/>
</dbReference>
<evidence type="ECO:0000256" key="2">
    <source>
        <dbReference type="SAM" id="MobiDB-lite"/>
    </source>
</evidence>